<feature type="domain" description="Phosphatidic acid phosphatase type 2/haloperoxidase" evidence="3">
    <location>
        <begin position="120"/>
        <end position="232"/>
    </location>
</feature>
<dbReference type="KEGG" id="slc:SL103_28585"/>
<evidence type="ECO:0000313" key="4">
    <source>
        <dbReference type="EMBL" id="AOP49675.1"/>
    </source>
</evidence>
<dbReference type="InterPro" id="IPR000326">
    <property type="entry name" value="PAP2/HPO"/>
</dbReference>
<accession>A0A1D7VSC6</accession>
<dbReference type="EMBL" id="CP017157">
    <property type="protein sequence ID" value="AOP49675.1"/>
    <property type="molecule type" value="Genomic_DNA"/>
</dbReference>
<dbReference type="PANTHER" id="PTHR14969">
    <property type="entry name" value="SPHINGOSINE-1-PHOSPHATE PHOSPHOHYDROLASE"/>
    <property type="match status" value="1"/>
</dbReference>
<dbReference type="Proteomes" id="UP000094094">
    <property type="component" value="Chromosome"/>
</dbReference>
<evidence type="ECO:0000256" key="1">
    <source>
        <dbReference type="SAM" id="MobiDB-lite"/>
    </source>
</evidence>
<feature type="transmembrane region" description="Helical" evidence="2">
    <location>
        <begin position="217"/>
        <end position="234"/>
    </location>
</feature>
<dbReference type="SMART" id="SM00014">
    <property type="entry name" value="acidPPc"/>
    <property type="match status" value="1"/>
</dbReference>
<dbReference type="PANTHER" id="PTHR14969:SF13">
    <property type="entry name" value="AT30094P"/>
    <property type="match status" value="1"/>
</dbReference>
<organism evidence="4 5">
    <name type="scientific">Streptomyces lydicus</name>
    <dbReference type="NCBI Taxonomy" id="47763"/>
    <lineage>
        <taxon>Bacteria</taxon>
        <taxon>Bacillati</taxon>
        <taxon>Actinomycetota</taxon>
        <taxon>Actinomycetes</taxon>
        <taxon>Kitasatosporales</taxon>
        <taxon>Streptomycetaceae</taxon>
        <taxon>Streptomyces</taxon>
    </lineage>
</organism>
<keyword evidence="2" id="KW-0812">Transmembrane</keyword>
<feature type="transmembrane region" description="Helical" evidence="2">
    <location>
        <begin position="85"/>
        <end position="110"/>
    </location>
</feature>
<dbReference type="Pfam" id="PF01569">
    <property type="entry name" value="PAP2"/>
    <property type="match status" value="1"/>
</dbReference>
<keyword evidence="2" id="KW-0472">Membrane</keyword>
<evidence type="ECO:0000313" key="5">
    <source>
        <dbReference type="Proteomes" id="UP000094094"/>
    </source>
</evidence>
<keyword evidence="5" id="KW-1185">Reference proteome</keyword>
<dbReference type="Gene3D" id="1.20.144.10">
    <property type="entry name" value="Phosphatidic acid phosphatase type 2/haloperoxidase"/>
    <property type="match status" value="1"/>
</dbReference>
<dbReference type="SUPFAM" id="SSF48317">
    <property type="entry name" value="Acid phosphatase/Vanadium-dependent haloperoxidase"/>
    <property type="match status" value="1"/>
</dbReference>
<sequence>MTGPAGDAETGPERGAGPVPQPGRRGARPGPRPGTRTLLALAALCAALFTAVAVTVAVRHGAPLAPEVAAHRWALAHRGEPLRSAAGALTATGTGPVPYLMAVLAGLLAGRGARGRLRAVGCAVAVLAVGQAVRYGLMELLARPRPLLADWAGRASGYAFPSGHATTSALAAGLLAWGVARYAGRGPARTWCAVLALWAVAVGLTRVYLGVHWPGDVLGGWLLAGTVLSLALLLERYALPDRDAADGIPEPGGAGPA</sequence>
<feature type="transmembrane region" description="Helical" evidence="2">
    <location>
        <begin position="191"/>
        <end position="211"/>
    </location>
</feature>
<feature type="region of interest" description="Disordered" evidence="1">
    <location>
        <begin position="1"/>
        <end position="33"/>
    </location>
</feature>
<reference evidence="4 5" key="1">
    <citation type="submission" date="2016-09" db="EMBL/GenBank/DDBJ databases">
        <title>Complete genome sequencing of Streptomyces lydicus 103 and metabolic pathways analysis of antibiotic biosynthesis.</title>
        <authorList>
            <person name="Jia N."/>
            <person name="Ding M.-Z."/>
            <person name="Gao F."/>
            <person name="Yuan Y.-J."/>
        </authorList>
    </citation>
    <scope>NUCLEOTIDE SEQUENCE [LARGE SCALE GENOMIC DNA]</scope>
    <source>
        <strain evidence="4 5">103</strain>
    </source>
</reference>
<feature type="transmembrane region" description="Helical" evidence="2">
    <location>
        <begin position="117"/>
        <end position="137"/>
    </location>
</feature>
<feature type="transmembrane region" description="Helical" evidence="2">
    <location>
        <begin position="157"/>
        <end position="179"/>
    </location>
</feature>
<evidence type="ECO:0000256" key="2">
    <source>
        <dbReference type="SAM" id="Phobius"/>
    </source>
</evidence>
<dbReference type="AlphaFoldDB" id="A0A1D7VSC6"/>
<feature type="compositionally biased region" description="Low complexity" evidence="1">
    <location>
        <begin position="15"/>
        <end position="24"/>
    </location>
</feature>
<protein>
    <recommendedName>
        <fullName evidence="3">Phosphatidic acid phosphatase type 2/haloperoxidase domain-containing protein</fullName>
    </recommendedName>
</protein>
<evidence type="ECO:0000259" key="3">
    <source>
        <dbReference type="SMART" id="SM00014"/>
    </source>
</evidence>
<name>A0A1D7VSC6_9ACTN</name>
<dbReference type="InterPro" id="IPR036938">
    <property type="entry name" value="PAP2/HPO_sf"/>
</dbReference>
<dbReference type="CDD" id="cd03392">
    <property type="entry name" value="PAP2_like_2"/>
    <property type="match status" value="1"/>
</dbReference>
<proteinExistence type="predicted"/>
<keyword evidence="2" id="KW-1133">Transmembrane helix</keyword>
<dbReference type="RefSeq" id="WP_069571835.1">
    <property type="nucleotide sequence ID" value="NZ_CP017157.1"/>
</dbReference>
<feature type="transmembrane region" description="Helical" evidence="2">
    <location>
        <begin position="38"/>
        <end position="58"/>
    </location>
</feature>
<gene>
    <name evidence="4" type="ORF">SL103_28585</name>
</gene>